<accession>A0A0C3X002</accession>
<reference evidence="3 5" key="2">
    <citation type="journal article" date="2014" name="BMC Genomics">
        <title>An improved genome release (version Mt4.0) for the model legume Medicago truncatula.</title>
        <authorList>
            <person name="Tang H."/>
            <person name="Krishnakumar V."/>
            <person name="Bidwell S."/>
            <person name="Rosen B."/>
            <person name="Chan A."/>
            <person name="Zhou S."/>
            <person name="Gentzbittel L."/>
            <person name="Childs K.L."/>
            <person name="Yandell M."/>
            <person name="Gundlach H."/>
            <person name="Mayer K.F."/>
            <person name="Schwartz D.C."/>
            <person name="Town C.D."/>
        </authorList>
    </citation>
    <scope>GENOME REANNOTATION</scope>
    <source>
        <strain evidence="4 5">cv. Jemalong A17</strain>
    </source>
</reference>
<keyword evidence="1" id="KW-0521">NADP</keyword>
<organism evidence="3 5">
    <name type="scientific">Medicago truncatula</name>
    <name type="common">Barrel medic</name>
    <name type="synonym">Medicago tribuloides</name>
    <dbReference type="NCBI Taxonomy" id="3880"/>
    <lineage>
        <taxon>Eukaryota</taxon>
        <taxon>Viridiplantae</taxon>
        <taxon>Streptophyta</taxon>
        <taxon>Embryophyta</taxon>
        <taxon>Tracheophyta</taxon>
        <taxon>Spermatophyta</taxon>
        <taxon>Magnoliopsida</taxon>
        <taxon>eudicotyledons</taxon>
        <taxon>Gunneridae</taxon>
        <taxon>Pentapetalae</taxon>
        <taxon>rosids</taxon>
        <taxon>fabids</taxon>
        <taxon>Fabales</taxon>
        <taxon>Fabaceae</taxon>
        <taxon>Papilionoideae</taxon>
        <taxon>50 kb inversion clade</taxon>
        <taxon>NPAAA clade</taxon>
        <taxon>Hologalegina</taxon>
        <taxon>IRL clade</taxon>
        <taxon>Trifolieae</taxon>
        <taxon>Medicago</taxon>
    </lineage>
</organism>
<evidence type="ECO:0000313" key="3">
    <source>
        <dbReference type="EMBL" id="AES89573.2"/>
    </source>
</evidence>
<dbReference type="InterPro" id="IPR050425">
    <property type="entry name" value="NAD(P)_dehydrat-like"/>
</dbReference>
<reference evidence="4" key="3">
    <citation type="submission" date="2015-04" db="UniProtKB">
        <authorList>
            <consortium name="EnsemblPlants"/>
        </authorList>
    </citation>
    <scope>IDENTIFICATION</scope>
    <source>
        <strain evidence="4">cv. Jemalong A17</strain>
    </source>
</reference>
<proteinExistence type="predicted"/>
<dbReference type="AlphaFoldDB" id="G7JRP0"/>
<dbReference type="PANTHER" id="PTHR10366">
    <property type="entry name" value="NAD DEPENDENT EPIMERASE/DEHYDRATASE"/>
    <property type="match status" value="1"/>
</dbReference>
<dbReference type="PANTHER" id="PTHR10366:SF852">
    <property type="entry name" value="CINNAMOYL-COA REDUCTASE CAD2"/>
    <property type="match status" value="1"/>
</dbReference>
<dbReference type="PaxDb" id="3880-AES89573"/>
<dbReference type="Gene3D" id="3.40.50.720">
    <property type="entry name" value="NAD(P)-binding Rossmann-like Domain"/>
    <property type="match status" value="2"/>
</dbReference>
<sequence length="169" mass="19174">MNIRDEGKVVCVTGGSGYITQLIDPAVKGTLNVLKSCAKSPSVKRVVITSIASVVYNGRPRTPEVVVDETWFSNPDLLWEQKLDAGSETYRTAAFRWINVKDVANAHINAYEDASASGRYCLAERVMHFSELVNILRCMYPTLKFQTSVQTINFLCKHFKFPKKRRRPW</sequence>
<reference evidence="3 5" key="1">
    <citation type="journal article" date="2011" name="Nature">
        <title>The Medicago genome provides insight into the evolution of rhizobial symbioses.</title>
        <authorList>
            <person name="Young N.D."/>
            <person name="Debelle F."/>
            <person name="Oldroyd G.E."/>
            <person name="Geurts R."/>
            <person name="Cannon S.B."/>
            <person name="Udvardi M.K."/>
            <person name="Benedito V.A."/>
            <person name="Mayer K.F."/>
            <person name="Gouzy J."/>
            <person name="Schoof H."/>
            <person name="Van de Peer Y."/>
            <person name="Proost S."/>
            <person name="Cook D.R."/>
            <person name="Meyers B.C."/>
            <person name="Spannagl M."/>
            <person name="Cheung F."/>
            <person name="De Mita S."/>
            <person name="Krishnakumar V."/>
            <person name="Gundlach H."/>
            <person name="Zhou S."/>
            <person name="Mudge J."/>
            <person name="Bharti A.K."/>
            <person name="Murray J.D."/>
            <person name="Naoumkina M.A."/>
            <person name="Rosen B."/>
            <person name="Silverstein K.A."/>
            <person name="Tang H."/>
            <person name="Rombauts S."/>
            <person name="Zhao P.X."/>
            <person name="Zhou P."/>
            <person name="Barbe V."/>
            <person name="Bardou P."/>
            <person name="Bechner M."/>
            <person name="Bellec A."/>
            <person name="Berger A."/>
            <person name="Berges H."/>
            <person name="Bidwell S."/>
            <person name="Bisseling T."/>
            <person name="Choisne N."/>
            <person name="Couloux A."/>
            <person name="Denny R."/>
            <person name="Deshpande S."/>
            <person name="Dai X."/>
            <person name="Doyle J.J."/>
            <person name="Dudez A.M."/>
            <person name="Farmer A.D."/>
            <person name="Fouteau S."/>
            <person name="Franken C."/>
            <person name="Gibelin C."/>
            <person name="Gish J."/>
            <person name="Goldstein S."/>
            <person name="Gonzalez A.J."/>
            <person name="Green P.J."/>
            <person name="Hallab A."/>
            <person name="Hartog M."/>
            <person name="Hua A."/>
            <person name="Humphray S.J."/>
            <person name="Jeong D.H."/>
            <person name="Jing Y."/>
            <person name="Jocker A."/>
            <person name="Kenton S.M."/>
            <person name="Kim D.J."/>
            <person name="Klee K."/>
            <person name="Lai H."/>
            <person name="Lang C."/>
            <person name="Lin S."/>
            <person name="Macmil S.L."/>
            <person name="Magdelenat G."/>
            <person name="Matthews L."/>
            <person name="McCorrison J."/>
            <person name="Monaghan E.L."/>
            <person name="Mun J.H."/>
            <person name="Najar F.Z."/>
            <person name="Nicholson C."/>
            <person name="Noirot C."/>
            <person name="O'Bleness M."/>
            <person name="Paule C.R."/>
            <person name="Poulain J."/>
            <person name="Prion F."/>
            <person name="Qin B."/>
            <person name="Qu C."/>
            <person name="Retzel E.F."/>
            <person name="Riddle C."/>
            <person name="Sallet E."/>
            <person name="Samain S."/>
            <person name="Samson N."/>
            <person name="Sanders I."/>
            <person name="Saurat O."/>
            <person name="Scarpelli C."/>
            <person name="Schiex T."/>
            <person name="Segurens B."/>
            <person name="Severin A.J."/>
            <person name="Sherrier D.J."/>
            <person name="Shi R."/>
            <person name="Sims S."/>
            <person name="Singer S.R."/>
            <person name="Sinharoy S."/>
            <person name="Sterck L."/>
            <person name="Viollet A."/>
            <person name="Wang B.B."/>
            <person name="Wang K."/>
            <person name="Wang M."/>
            <person name="Wang X."/>
            <person name="Warfsmann J."/>
            <person name="Weissenbach J."/>
            <person name="White D.D."/>
            <person name="White J.D."/>
            <person name="Wiley G.B."/>
            <person name="Wincker P."/>
            <person name="Xing Y."/>
            <person name="Yang L."/>
            <person name="Yao Z."/>
            <person name="Ying F."/>
            <person name="Zhai J."/>
            <person name="Zhou L."/>
            <person name="Zuber A."/>
            <person name="Denarie J."/>
            <person name="Dixon R.A."/>
            <person name="May G.D."/>
            <person name="Schwartz D.C."/>
            <person name="Rogers J."/>
            <person name="Quetier F."/>
            <person name="Town C.D."/>
            <person name="Roe B.A."/>
        </authorList>
    </citation>
    <scope>NUCLEOTIDE SEQUENCE [LARGE SCALE GENOMIC DNA]</scope>
    <source>
        <strain evidence="3">A17</strain>
        <strain evidence="4 5">cv. Jemalong A17</strain>
    </source>
</reference>
<name>G7JRP0_MEDTR</name>
<dbReference type="InterPro" id="IPR036291">
    <property type="entry name" value="NAD(P)-bd_dom_sf"/>
</dbReference>
<evidence type="ECO:0000313" key="5">
    <source>
        <dbReference type="Proteomes" id="UP000002051"/>
    </source>
</evidence>
<dbReference type="STRING" id="3880.G7JRP0"/>
<dbReference type="HOGENOM" id="CLU_1580875_0_0_1"/>
<accession>G7JRP0</accession>
<dbReference type="eggNOG" id="KOG1502">
    <property type="taxonomic scope" value="Eukaryota"/>
</dbReference>
<protein>
    <submittedName>
        <fullName evidence="3">Cinnamyl alcohol dehydrogenase, putative</fullName>
    </submittedName>
</protein>
<dbReference type="GO" id="GO:0016491">
    <property type="term" value="F:oxidoreductase activity"/>
    <property type="evidence" value="ECO:0007669"/>
    <property type="project" value="UniProtKB-KW"/>
</dbReference>
<dbReference type="SUPFAM" id="SSF51735">
    <property type="entry name" value="NAD(P)-binding Rossmann-fold domains"/>
    <property type="match status" value="1"/>
</dbReference>
<keyword evidence="2" id="KW-0560">Oxidoreductase</keyword>
<evidence type="ECO:0000313" key="4">
    <source>
        <dbReference type="EnsemblPlants" id="AES89573"/>
    </source>
</evidence>
<dbReference type="Proteomes" id="UP000002051">
    <property type="component" value="Chromosome 4"/>
</dbReference>
<dbReference type="EMBL" id="CM001220">
    <property type="protein sequence ID" value="AES89573.2"/>
    <property type="molecule type" value="Genomic_DNA"/>
</dbReference>
<dbReference type="EnsemblPlants" id="AES89573">
    <property type="protein sequence ID" value="AES89573"/>
    <property type="gene ID" value="MTR_4g077150"/>
</dbReference>
<evidence type="ECO:0000256" key="2">
    <source>
        <dbReference type="ARBA" id="ARBA00023002"/>
    </source>
</evidence>
<evidence type="ECO:0000256" key="1">
    <source>
        <dbReference type="ARBA" id="ARBA00022857"/>
    </source>
</evidence>
<keyword evidence="5" id="KW-1185">Reference proteome</keyword>
<gene>
    <name evidence="3" type="ordered locus">MTR_4g077150</name>
</gene>